<proteinExistence type="predicted"/>
<sequence>MLHEIAVGVTYEFSAWPAMWMWRKCVSGKKARASHVLLYVSARSLIENQIQCDSKTILFTIEPPTLLSDVQSYKCVDQPLGVTGKRRMITEQESRTFEKYLMRFLLSGKNPVPALRKRDGLTSVEISGKDTASPELLDLFMDNCLNNPEFIRELTTG</sequence>
<dbReference type="Proteomes" id="UP000299102">
    <property type="component" value="Unassembled WGS sequence"/>
</dbReference>
<accession>A0A4C1Y426</accession>
<reference evidence="1 2" key="1">
    <citation type="journal article" date="2019" name="Commun. Biol.">
        <title>The bagworm genome reveals a unique fibroin gene that provides high tensile strength.</title>
        <authorList>
            <person name="Kono N."/>
            <person name="Nakamura H."/>
            <person name="Ohtoshi R."/>
            <person name="Tomita M."/>
            <person name="Numata K."/>
            <person name="Arakawa K."/>
        </authorList>
    </citation>
    <scope>NUCLEOTIDE SEQUENCE [LARGE SCALE GENOMIC DNA]</scope>
</reference>
<dbReference type="EMBL" id="BGZK01001081">
    <property type="protein sequence ID" value="GBP70636.1"/>
    <property type="molecule type" value="Genomic_DNA"/>
</dbReference>
<evidence type="ECO:0000313" key="2">
    <source>
        <dbReference type="Proteomes" id="UP000299102"/>
    </source>
</evidence>
<protein>
    <submittedName>
        <fullName evidence="1">Uncharacterized protein</fullName>
    </submittedName>
</protein>
<evidence type="ECO:0000313" key="1">
    <source>
        <dbReference type="EMBL" id="GBP70636.1"/>
    </source>
</evidence>
<comment type="caution">
    <text evidence="1">The sequence shown here is derived from an EMBL/GenBank/DDBJ whole genome shotgun (WGS) entry which is preliminary data.</text>
</comment>
<dbReference type="AlphaFoldDB" id="A0A4C1Y426"/>
<keyword evidence="2" id="KW-1185">Reference proteome</keyword>
<gene>
    <name evidence="1" type="ORF">EVAR_98216_1</name>
</gene>
<organism evidence="1 2">
    <name type="scientific">Eumeta variegata</name>
    <name type="common">Bagworm moth</name>
    <name type="synonym">Eumeta japonica</name>
    <dbReference type="NCBI Taxonomy" id="151549"/>
    <lineage>
        <taxon>Eukaryota</taxon>
        <taxon>Metazoa</taxon>
        <taxon>Ecdysozoa</taxon>
        <taxon>Arthropoda</taxon>
        <taxon>Hexapoda</taxon>
        <taxon>Insecta</taxon>
        <taxon>Pterygota</taxon>
        <taxon>Neoptera</taxon>
        <taxon>Endopterygota</taxon>
        <taxon>Lepidoptera</taxon>
        <taxon>Glossata</taxon>
        <taxon>Ditrysia</taxon>
        <taxon>Tineoidea</taxon>
        <taxon>Psychidae</taxon>
        <taxon>Oiketicinae</taxon>
        <taxon>Eumeta</taxon>
    </lineage>
</organism>
<name>A0A4C1Y426_EUMVA</name>